<dbReference type="SUPFAM" id="SSF52151">
    <property type="entry name" value="FabD/lysophospholipase-like"/>
    <property type="match status" value="1"/>
</dbReference>
<evidence type="ECO:0000313" key="3">
    <source>
        <dbReference type="EMBL" id="GMF15412.1"/>
    </source>
</evidence>
<dbReference type="Proteomes" id="UP001165083">
    <property type="component" value="Unassembled WGS sequence"/>
</dbReference>
<dbReference type="PANTHER" id="PTHR10982:SF21">
    <property type="entry name" value="FATTY ACID SYNTHASE SUBUNIT BETA"/>
    <property type="match status" value="1"/>
</dbReference>
<dbReference type="InterPro" id="IPR050830">
    <property type="entry name" value="Fungal_FAS"/>
</dbReference>
<reference evidence="3" key="1">
    <citation type="submission" date="2023-04" db="EMBL/GenBank/DDBJ databases">
        <title>Phytophthora lilii NBRC 32176.</title>
        <authorList>
            <person name="Ichikawa N."/>
            <person name="Sato H."/>
            <person name="Tonouchi N."/>
        </authorList>
    </citation>
    <scope>NUCLEOTIDE SEQUENCE</scope>
    <source>
        <strain evidence="3">NBRC 32176</strain>
    </source>
</reference>
<dbReference type="PANTHER" id="PTHR10982">
    <property type="entry name" value="MALONYL COA-ACYL CARRIER PROTEIN TRANSACYLASE"/>
    <property type="match status" value="1"/>
</dbReference>
<evidence type="ECO:0000259" key="2">
    <source>
        <dbReference type="Pfam" id="PF16073"/>
    </source>
</evidence>
<dbReference type="InterPro" id="IPR016035">
    <property type="entry name" value="Acyl_Trfase/lysoPLipase"/>
</dbReference>
<organism evidence="3 4">
    <name type="scientific">Phytophthora lilii</name>
    <dbReference type="NCBI Taxonomy" id="2077276"/>
    <lineage>
        <taxon>Eukaryota</taxon>
        <taxon>Sar</taxon>
        <taxon>Stramenopiles</taxon>
        <taxon>Oomycota</taxon>
        <taxon>Peronosporomycetes</taxon>
        <taxon>Peronosporales</taxon>
        <taxon>Peronosporaceae</taxon>
        <taxon>Phytophthora</taxon>
    </lineage>
</organism>
<evidence type="ECO:0000256" key="1">
    <source>
        <dbReference type="ARBA" id="ARBA00022679"/>
    </source>
</evidence>
<dbReference type="Pfam" id="PF16073">
    <property type="entry name" value="SAT"/>
    <property type="match status" value="1"/>
</dbReference>
<dbReference type="InterPro" id="IPR032088">
    <property type="entry name" value="SAT"/>
</dbReference>
<evidence type="ECO:0000313" key="4">
    <source>
        <dbReference type="Proteomes" id="UP001165083"/>
    </source>
</evidence>
<dbReference type="Gene3D" id="3.40.366.10">
    <property type="entry name" value="Malonyl-Coenzyme A Acyl Carrier Protein, domain 2"/>
    <property type="match status" value="2"/>
</dbReference>
<keyword evidence="4" id="KW-1185">Reference proteome</keyword>
<feature type="domain" description="Starter acyltransferase (SAT)" evidence="2">
    <location>
        <begin position="21"/>
        <end position="267"/>
    </location>
</feature>
<sequence>MEPTSLAAAIDAGKFKFIPEFGGQGLSYWSELQRLYAASDGITRSFIDNAARALLEESSTDEARASGAFETVLDLQSWLKSLEIGDFPDGFDLNRVVFNMPLLMLTQCANYLSFLETNAVTHESMVKSSATAIGHSQGVVSAVLFSAAKTAQEFQEIAISAMRYMFWQGLRVQETYQELLVQHKQHEKRVESASPMLAVRGLKKEQVLKAIEGAKCRTNSSNLHLSLINASDMMIVTGFPETLVQLEQTLEGLIAKPDADQTRTPHSQWKPSGSLSFLPLSAPFHTPLLKEAKTKLVKDVLRVKFEINGSQLHLPVYTTNSDAINMQTVDDVVNELISLQLLELVDWTVTLATIAERHSNATHILEFGPDLGVSKLSSKVAEGLGIEVVVANCQALGYEAVNEIRSCYRAAAVCRRSGYLRPRR</sequence>
<dbReference type="InterPro" id="IPR001227">
    <property type="entry name" value="Ac_transferase_dom_sf"/>
</dbReference>
<gene>
    <name evidence="3" type="ORF">Plil01_000528800</name>
</gene>
<proteinExistence type="predicted"/>
<accession>A0A9W6WSU3</accession>
<dbReference type="OrthoDB" id="124857at2759"/>
<keyword evidence="1" id="KW-0808">Transferase</keyword>
<dbReference type="EMBL" id="BSXW01000222">
    <property type="protein sequence ID" value="GMF15412.1"/>
    <property type="molecule type" value="Genomic_DNA"/>
</dbReference>
<dbReference type="AlphaFoldDB" id="A0A9W6WSU3"/>
<comment type="caution">
    <text evidence="3">The sequence shown here is derived from an EMBL/GenBank/DDBJ whole genome shotgun (WGS) entry which is preliminary data.</text>
</comment>
<dbReference type="GO" id="GO:0016740">
    <property type="term" value="F:transferase activity"/>
    <property type="evidence" value="ECO:0007669"/>
    <property type="project" value="UniProtKB-KW"/>
</dbReference>
<name>A0A9W6WSU3_9STRA</name>
<protein>
    <submittedName>
        <fullName evidence="3">Unnamed protein product</fullName>
    </submittedName>
</protein>